<keyword evidence="18" id="KW-1185">Reference proteome</keyword>
<dbReference type="Pfam" id="PF01094">
    <property type="entry name" value="ANF_receptor"/>
    <property type="match status" value="1"/>
</dbReference>
<dbReference type="InterPro" id="IPR017103">
    <property type="entry name" value="Iontropic_Glu_rcpt_pln"/>
</dbReference>
<evidence type="ECO:0000259" key="16">
    <source>
        <dbReference type="SMART" id="SM00079"/>
    </source>
</evidence>
<feature type="transmembrane region" description="Helical" evidence="14">
    <location>
        <begin position="587"/>
        <end position="605"/>
    </location>
</feature>
<feature type="chain" id="PRO_5043451185" description="Glutamate receptor" evidence="15">
    <location>
        <begin position="23"/>
        <end position="910"/>
    </location>
</feature>
<keyword evidence="6 14" id="KW-1133">Transmembrane helix</keyword>
<evidence type="ECO:0000256" key="9">
    <source>
        <dbReference type="ARBA" id="ARBA00023170"/>
    </source>
</evidence>
<dbReference type="Gene3D" id="3.40.190.10">
    <property type="entry name" value="Periplasmic binding protein-like II"/>
    <property type="match status" value="3"/>
</dbReference>
<evidence type="ECO:0000256" key="14">
    <source>
        <dbReference type="SAM" id="Phobius"/>
    </source>
</evidence>
<evidence type="ECO:0000256" key="13">
    <source>
        <dbReference type="PIRNR" id="PIRNR037090"/>
    </source>
</evidence>
<keyword evidence="7 13" id="KW-0406">Ion transport</keyword>
<comment type="similarity">
    <text evidence="2 13">Belongs to the glutamate-gated ion channel (TC 1.A.10.1) family.</text>
</comment>
<dbReference type="CDD" id="cd19990">
    <property type="entry name" value="PBP1_GABAb_receptor_plant"/>
    <property type="match status" value="1"/>
</dbReference>
<comment type="subcellular location">
    <subcellularLocation>
        <location evidence="1">Membrane</location>
        <topology evidence="1">Multi-pass membrane protein</topology>
    </subcellularLocation>
</comment>
<dbReference type="InterPro" id="IPR044440">
    <property type="entry name" value="GABAb_receptor_plant_PBP1"/>
</dbReference>
<dbReference type="AlphaFoldDB" id="A0AAV7F136"/>
<evidence type="ECO:0000256" key="6">
    <source>
        <dbReference type="ARBA" id="ARBA00022989"/>
    </source>
</evidence>
<dbReference type="SUPFAM" id="SSF53822">
    <property type="entry name" value="Periplasmic binding protein-like I"/>
    <property type="match status" value="1"/>
</dbReference>
<gene>
    <name evidence="17" type="ORF">H6P81_007009</name>
</gene>
<accession>A0AAV7F136</accession>
<dbReference type="GO" id="GO:0015276">
    <property type="term" value="F:ligand-gated monoatomic ion channel activity"/>
    <property type="evidence" value="ECO:0007669"/>
    <property type="project" value="InterPro"/>
</dbReference>
<dbReference type="FunFam" id="3.40.190.10:FF:000054">
    <property type="entry name" value="Glutamate receptor"/>
    <property type="match status" value="1"/>
</dbReference>
<sequence length="910" mass="101717">MATAVFLSLLVLILGNVSSIRGQRPPVVNIAALFTYDSVIGKAAMVAMKTAVEDINADSTVLGGTKLNLIMENTNCNVFIGSVGAFRVLEQGAVAIIGPQSSAIAHMISFIATGLKVPLVSFAATDPTLSALQFPFFFRTTISDSYQMAAMADLINYYGWKEIIVLYVDDDYGRNGISFLSDELADRMSRISYKLVIPVGATDDDVAKLLLQSNTIGPRVYVVHVNPDTGLRIFNIAQQLNMMTDDYVWLATDWLSAALDSLGSLNRTISKSLQGVVGLRQNSPESDQKKAFISRWRRLCIKWNIYSGLNSYAFSAYDTIWVVARAISEYLKENRTISFSSNNELHNMSGAILRMDKLKNFDGGPILCSKLRETNFAGLMGHLQFDSVRNLANGKFEVFNIRGTKLHRIGYWYYYSHFSIQSPDVLSGKTQTNLSEKSMLESVIWPGGKTQIPRGWVIANKKRPLKIGVPKRASYVEFVTEMNDTHTMRGYCIDLFEAALKYVLYEVPHVFVPFGNGRENPNYDELVKKVSDKTFDAAVGDIAIVTNRTRLVDFTQPFISTGLVIVAPIKMSTSNAWVFLKPFTVEMWCATGASFLLIGGVIWLLEHRVNDDFRGPPRKQLINTILFSFATLFKTQQETTMSTLGKMVMMMWLFLLMVITSSYTASLTSILTVQQLSSPITGIDSLIASNRRIGFQVGSFALSYLRDSLNIPESRLVSLKSPQEYETALRLGSANGGVEAIVDELPYIELFLSKMKPSDFNIIGQMFTKSGWGFAFQRDSPLAYDLSAAILKLSENGELQKIHDRWLCEGTCASQRGYNSEANQLHLESFAGLFIFCGLSIFVSLLVFLQRAIRQYVRYKREQRETGPLLHISSNTGCSNVFISFFDFVDKKEEAIKNLFRNRESSQPQA</sequence>
<keyword evidence="11 13" id="KW-1071">Ligand-gated ion channel</keyword>
<evidence type="ECO:0000256" key="2">
    <source>
        <dbReference type="ARBA" id="ARBA00008685"/>
    </source>
</evidence>
<dbReference type="Gene3D" id="1.10.287.70">
    <property type="match status" value="1"/>
</dbReference>
<dbReference type="GO" id="GO:0007165">
    <property type="term" value="P:signal transduction"/>
    <property type="evidence" value="ECO:0007669"/>
    <property type="project" value="UniProtKB-ARBA"/>
</dbReference>
<dbReference type="Proteomes" id="UP000825729">
    <property type="component" value="Unassembled WGS sequence"/>
</dbReference>
<dbReference type="InterPro" id="IPR028082">
    <property type="entry name" value="Peripla_BP_I"/>
</dbReference>
<dbReference type="InterPro" id="IPR015683">
    <property type="entry name" value="Ionotropic_Glu_rcpt"/>
</dbReference>
<dbReference type="FunFam" id="3.40.50.2300:FF:000081">
    <property type="entry name" value="Glutamate receptor"/>
    <property type="match status" value="1"/>
</dbReference>
<evidence type="ECO:0000256" key="10">
    <source>
        <dbReference type="ARBA" id="ARBA00023180"/>
    </source>
</evidence>
<dbReference type="PIRSF" id="PIRSF037090">
    <property type="entry name" value="Iontro_Glu-like_rcpt_pln"/>
    <property type="match status" value="1"/>
</dbReference>
<keyword evidence="5 15" id="KW-0732">Signal</keyword>
<evidence type="ECO:0000256" key="8">
    <source>
        <dbReference type="ARBA" id="ARBA00023136"/>
    </source>
</evidence>
<dbReference type="CDD" id="cd13686">
    <property type="entry name" value="GluR_Plant"/>
    <property type="match status" value="1"/>
</dbReference>
<keyword evidence="10" id="KW-0325">Glycoprotein</keyword>
<evidence type="ECO:0000256" key="1">
    <source>
        <dbReference type="ARBA" id="ARBA00004141"/>
    </source>
</evidence>
<dbReference type="SUPFAM" id="SSF53850">
    <property type="entry name" value="Periplasmic binding protein-like II"/>
    <property type="match status" value="1"/>
</dbReference>
<keyword evidence="3 13" id="KW-0813">Transport</keyword>
<evidence type="ECO:0000256" key="11">
    <source>
        <dbReference type="ARBA" id="ARBA00023286"/>
    </source>
</evidence>
<dbReference type="FunFam" id="1.10.287.70:FF:000037">
    <property type="entry name" value="Glutamate receptor"/>
    <property type="match status" value="1"/>
</dbReference>
<dbReference type="SMART" id="SM00079">
    <property type="entry name" value="PBPe"/>
    <property type="match status" value="1"/>
</dbReference>
<feature type="domain" description="Ionotropic glutamate receptor C-terminal" evidence="16">
    <location>
        <begin position="466"/>
        <end position="809"/>
    </location>
</feature>
<evidence type="ECO:0000256" key="12">
    <source>
        <dbReference type="ARBA" id="ARBA00023303"/>
    </source>
</evidence>
<dbReference type="GO" id="GO:0016020">
    <property type="term" value="C:membrane"/>
    <property type="evidence" value="ECO:0007669"/>
    <property type="project" value="UniProtKB-SubCell"/>
</dbReference>
<dbReference type="PRINTS" id="PR01176">
    <property type="entry name" value="GABABRECEPTR"/>
</dbReference>
<dbReference type="Pfam" id="PF00060">
    <property type="entry name" value="Lig_chan"/>
    <property type="match status" value="1"/>
</dbReference>
<feature type="signal peptide" evidence="15">
    <location>
        <begin position="1"/>
        <end position="22"/>
    </location>
</feature>
<comment type="function">
    <text evidence="13">Glutamate-gated receptor that probably acts as non-selective cation channel.</text>
</comment>
<name>A0AAV7F136_ARIFI</name>
<dbReference type="FunFam" id="3.40.190.10:FF:000175">
    <property type="entry name" value="Glutamate receptor"/>
    <property type="match status" value="1"/>
</dbReference>
<keyword evidence="8 13" id="KW-0472">Membrane</keyword>
<feature type="transmembrane region" description="Helical" evidence="14">
    <location>
        <begin position="830"/>
        <end position="849"/>
    </location>
</feature>
<reference evidence="17 18" key="1">
    <citation type="submission" date="2021-07" db="EMBL/GenBank/DDBJ databases">
        <title>The Aristolochia fimbriata genome: insights into angiosperm evolution, floral development and chemical biosynthesis.</title>
        <authorList>
            <person name="Jiao Y."/>
        </authorList>
    </citation>
    <scope>NUCLEOTIDE SEQUENCE [LARGE SCALE GENOMIC DNA]</scope>
    <source>
        <strain evidence="17">IBCAS-2021</strain>
        <tissue evidence="17">Leaf</tissue>
    </source>
</reference>
<organism evidence="17 18">
    <name type="scientific">Aristolochia fimbriata</name>
    <name type="common">White veined hardy Dutchman's pipe vine</name>
    <dbReference type="NCBI Taxonomy" id="158543"/>
    <lineage>
        <taxon>Eukaryota</taxon>
        <taxon>Viridiplantae</taxon>
        <taxon>Streptophyta</taxon>
        <taxon>Embryophyta</taxon>
        <taxon>Tracheophyta</taxon>
        <taxon>Spermatophyta</taxon>
        <taxon>Magnoliopsida</taxon>
        <taxon>Magnoliidae</taxon>
        <taxon>Piperales</taxon>
        <taxon>Aristolochiaceae</taxon>
        <taxon>Aristolochia</taxon>
    </lineage>
</organism>
<dbReference type="GO" id="GO:0009611">
    <property type="term" value="P:response to wounding"/>
    <property type="evidence" value="ECO:0007669"/>
    <property type="project" value="UniProtKB-ARBA"/>
</dbReference>
<proteinExistence type="inferred from homology"/>
<dbReference type="InterPro" id="IPR019594">
    <property type="entry name" value="Glu/Gly-bd"/>
</dbReference>
<feature type="transmembrane region" description="Helical" evidence="14">
    <location>
        <begin position="647"/>
        <end position="671"/>
    </location>
</feature>
<protein>
    <recommendedName>
        <fullName evidence="13">Glutamate receptor</fullName>
    </recommendedName>
</protein>
<dbReference type="Pfam" id="PF10613">
    <property type="entry name" value="Lig_chan-Glu_bd"/>
    <property type="match status" value="1"/>
</dbReference>
<dbReference type="Gene3D" id="3.40.50.2300">
    <property type="match status" value="2"/>
</dbReference>
<evidence type="ECO:0000256" key="4">
    <source>
        <dbReference type="ARBA" id="ARBA00022692"/>
    </source>
</evidence>
<dbReference type="EMBL" id="JAINDJ010000003">
    <property type="protein sequence ID" value="KAG9454105.1"/>
    <property type="molecule type" value="Genomic_DNA"/>
</dbReference>
<evidence type="ECO:0000256" key="3">
    <source>
        <dbReference type="ARBA" id="ARBA00022448"/>
    </source>
</evidence>
<evidence type="ECO:0000256" key="7">
    <source>
        <dbReference type="ARBA" id="ARBA00023065"/>
    </source>
</evidence>
<evidence type="ECO:0000313" key="17">
    <source>
        <dbReference type="EMBL" id="KAG9454105.1"/>
    </source>
</evidence>
<comment type="caution">
    <text evidence="17">The sequence shown here is derived from an EMBL/GenBank/DDBJ whole genome shotgun (WGS) entry which is preliminary data.</text>
</comment>
<dbReference type="InterPro" id="IPR001828">
    <property type="entry name" value="ANF_lig-bd_rcpt"/>
</dbReference>
<dbReference type="PANTHER" id="PTHR18966">
    <property type="entry name" value="IONOTROPIC GLUTAMATE RECEPTOR"/>
    <property type="match status" value="1"/>
</dbReference>
<dbReference type="InterPro" id="IPR001320">
    <property type="entry name" value="Iontro_rcpt_C"/>
</dbReference>
<keyword evidence="9 13" id="KW-0675">Receptor</keyword>
<evidence type="ECO:0000256" key="15">
    <source>
        <dbReference type="SAM" id="SignalP"/>
    </source>
</evidence>
<evidence type="ECO:0000256" key="5">
    <source>
        <dbReference type="ARBA" id="ARBA00022729"/>
    </source>
</evidence>
<dbReference type="GO" id="GO:1901701">
    <property type="term" value="P:cellular response to oxygen-containing compound"/>
    <property type="evidence" value="ECO:0007669"/>
    <property type="project" value="UniProtKB-ARBA"/>
</dbReference>
<keyword evidence="4 14" id="KW-0812">Transmembrane</keyword>
<keyword evidence="12 13" id="KW-0407">Ion channel</keyword>
<evidence type="ECO:0000313" key="18">
    <source>
        <dbReference type="Proteomes" id="UP000825729"/>
    </source>
</evidence>